<accession>A0AB39RK80</accession>
<dbReference type="EMBL" id="CP163443">
    <property type="protein sequence ID" value="XDQ55210.1"/>
    <property type="molecule type" value="Genomic_DNA"/>
</dbReference>
<feature type="transmembrane region" description="Helical" evidence="1">
    <location>
        <begin position="41"/>
        <end position="65"/>
    </location>
</feature>
<gene>
    <name evidence="2" type="ORF">AB5J53_27910</name>
</gene>
<sequence>MSGSAKRRLQRAAEASLRYDHVPGGKAAAAPRERRWKRARAFGFASLVLLIAVGVITALVVGPLAWAGDLWHEVAPNWPGGGYGFAVSAGLVFPVSLLLFGAPLTRMKWKTNKVRSLPWIALSLPGAALAVIVSAVAMQTWHPKRSHRYGFCSSAGEYCWISRRYPYVSLVGLAATVVGAVLLITAYGLYDKRRRAVEPTAT</sequence>
<evidence type="ECO:0000256" key="1">
    <source>
        <dbReference type="SAM" id="Phobius"/>
    </source>
</evidence>
<protein>
    <submittedName>
        <fullName evidence="2">Uncharacterized protein</fullName>
    </submittedName>
</protein>
<keyword evidence="1" id="KW-1133">Transmembrane helix</keyword>
<feature type="transmembrane region" description="Helical" evidence="1">
    <location>
        <begin position="85"/>
        <end position="105"/>
    </location>
</feature>
<keyword evidence="1" id="KW-0472">Membrane</keyword>
<dbReference type="RefSeq" id="WP_369248394.1">
    <property type="nucleotide sequence ID" value="NZ_CP163443.1"/>
</dbReference>
<dbReference type="AlphaFoldDB" id="A0AB39RK80"/>
<proteinExistence type="predicted"/>
<keyword evidence="1" id="KW-0812">Transmembrane</keyword>
<name>A0AB39RK80_9ACTN</name>
<organism evidence="2">
    <name type="scientific">Streptomyces sp. R41</name>
    <dbReference type="NCBI Taxonomy" id="3238632"/>
    <lineage>
        <taxon>Bacteria</taxon>
        <taxon>Bacillati</taxon>
        <taxon>Actinomycetota</taxon>
        <taxon>Actinomycetes</taxon>
        <taxon>Kitasatosporales</taxon>
        <taxon>Streptomycetaceae</taxon>
        <taxon>Streptomyces</taxon>
    </lineage>
</organism>
<feature type="transmembrane region" description="Helical" evidence="1">
    <location>
        <begin position="167"/>
        <end position="190"/>
    </location>
</feature>
<evidence type="ECO:0000313" key="2">
    <source>
        <dbReference type="EMBL" id="XDQ55210.1"/>
    </source>
</evidence>
<reference evidence="2" key="1">
    <citation type="submission" date="2024-07" db="EMBL/GenBank/DDBJ databases">
        <authorList>
            <person name="Yu S.T."/>
        </authorList>
    </citation>
    <scope>NUCLEOTIDE SEQUENCE</scope>
    <source>
        <strain evidence="2">R41</strain>
    </source>
</reference>
<feature type="transmembrane region" description="Helical" evidence="1">
    <location>
        <begin position="117"/>
        <end position="138"/>
    </location>
</feature>